<accession>A0A0P9SLN2</accession>
<name>A0A0P9SLN2_PSESX</name>
<dbReference type="InterPro" id="IPR007138">
    <property type="entry name" value="ABM_dom"/>
</dbReference>
<evidence type="ECO:0000259" key="1">
    <source>
        <dbReference type="Pfam" id="PF03992"/>
    </source>
</evidence>
<organism evidence="2 3">
    <name type="scientific">Pseudomonas syringae pv. castaneae</name>
    <dbReference type="NCBI Taxonomy" id="264450"/>
    <lineage>
        <taxon>Bacteria</taxon>
        <taxon>Pseudomonadati</taxon>
        <taxon>Pseudomonadota</taxon>
        <taxon>Gammaproteobacteria</taxon>
        <taxon>Pseudomonadales</taxon>
        <taxon>Pseudomonadaceae</taxon>
        <taxon>Pseudomonas</taxon>
        <taxon>Pseudomonas syringae</taxon>
    </lineage>
</organism>
<protein>
    <recommendedName>
        <fullName evidence="1">ABM domain-containing protein</fullName>
    </recommendedName>
</protein>
<dbReference type="EMBL" id="LJQD01000062">
    <property type="protein sequence ID" value="KPW99346.1"/>
    <property type="molecule type" value="Genomic_DNA"/>
</dbReference>
<dbReference type="Pfam" id="PF03992">
    <property type="entry name" value="ABM"/>
    <property type="match status" value="1"/>
</dbReference>
<dbReference type="RefSeq" id="WP_057430790.1">
    <property type="nucleotide sequence ID" value="NZ_LJQD01000062.1"/>
</dbReference>
<dbReference type="SUPFAM" id="SSF54909">
    <property type="entry name" value="Dimeric alpha+beta barrel"/>
    <property type="match status" value="1"/>
</dbReference>
<proteinExistence type="predicted"/>
<dbReference type="Gene3D" id="3.30.70.100">
    <property type="match status" value="1"/>
</dbReference>
<sequence length="105" mass="11863">MSITAVNTLEVRIAEETDQRFEWRLKGFAARFEQAEGCISYTVIRCNTEPGLWVLSGYWTNHSTMVVHFDSQAMTELLNHLLVARANLTFASFTPWVAGVEHDGA</sequence>
<dbReference type="AlphaFoldDB" id="A0A0P9SLN2"/>
<gene>
    <name evidence="2" type="ORF">ALO79_01628</name>
</gene>
<reference evidence="2 3" key="1">
    <citation type="submission" date="2015-09" db="EMBL/GenBank/DDBJ databases">
        <title>Genome announcement of multiple Pseudomonas syringae strains.</title>
        <authorList>
            <person name="Thakur S."/>
            <person name="Wang P.W."/>
            <person name="Gong Y."/>
            <person name="Weir B.S."/>
            <person name="Guttman D.S."/>
        </authorList>
    </citation>
    <scope>NUCLEOTIDE SEQUENCE [LARGE SCALE GENOMIC DNA]</scope>
    <source>
        <strain evidence="2 3">ICMP9419</strain>
    </source>
</reference>
<comment type="caution">
    <text evidence="2">The sequence shown here is derived from an EMBL/GenBank/DDBJ whole genome shotgun (WGS) entry which is preliminary data.</text>
</comment>
<feature type="domain" description="ABM" evidence="1">
    <location>
        <begin position="9"/>
        <end position="76"/>
    </location>
</feature>
<evidence type="ECO:0000313" key="3">
    <source>
        <dbReference type="Proteomes" id="UP000050381"/>
    </source>
</evidence>
<dbReference type="PATRIC" id="fig|264450.4.peg.1970"/>
<dbReference type="InterPro" id="IPR011008">
    <property type="entry name" value="Dimeric_a/b-barrel"/>
</dbReference>
<evidence type="ECO:0000313" key="2">
    <source>
        <dbReference type="EMBL" id="KPW99346.1"/>
    </source>
</evidence>
<dbReference type="Proteomes" id="UP000050381">
    <property type="component" value="Unassembled WGS sequence"/>
</dbReference>